<organism evidence="1 2">
    <name type="scientific">Ancylobacter defluvii</name>
    <dbReference type="NCBI Taxonomy" id="1282440"/>
    <lineage>
        <taxon>Bacteria</taxon>
        <taxon>Pseudomonadati</taxon>
        <taxon>Pseudomonadota</taxon>
        <taxon>Alphaproteobacteria</taxon>
        <taxon>Hyphomicrobiales</taxon>
        <taxon>Xanthobacteraceae</taxon>
        <taxon>Ancylobacter</taxon>
    </lineage>
</organism>
<sequence>MRVDLTTDASLTMRTLGHSRRLLVASPALANQAQEGIGALAGLPTLGSADEPGEVL</sequence>
<evidence type="ECO:0000313" key="1">
    <source>
        <dbReference type="EMBL" id="GLK83087.1"/>
    </source>
</evidence>
<name>A0A9W6JTV1_9HYPH</name>
<accession>A0A9W6JTV1</accession>
<keyword evidence="2" id="KW-1185">Reference proteome</keyword>
<proteinExistence type="predicted"/>
<evidence type="ECO:0000313" key="2">
    <source>
        <dbReference type="Proteomes" id="UP001143330"/>
    </source>
</evidence>
<reference evidence="1" key="1">
    <citation type="journal article" date="2014" name="Int. J. Syst. Evol. Microbiol.">
        <title>Complete genome sequence of Corynebacterium casei LMG S-19264T (=DSM 44701T), isolated from a smear-ripened cheese.</title>
        <authorList>
            <consortium name="US DOE Joint Genome Institute (JGI-PGF)"/>
            <person name="Walter F."/>
            <person name="Albersmeier A."/>
            <person name="Kalinowski J."/>
            <person name="Ruckert C."/>
        </authorList>
    </citation>
    <scope>NUCLEOTIDE SEQUENCE</scope>
    <source>
        <strain evidence="1">VKM B-2789</strain>
    </source>
</reference>
<dbReference type="EMBL" id="BSFM01000005">
    <property type="protein sequence ID" value="GLK83087.1"/>
    <property type="molecule type" value="Genomic_DNA"/>
</dbReference>
<gene>
    <name evidence="1" type="ORF">GCM10017653_11560</name>
</gene>
<dbReference type="Proteomes" id="UP001143330">
    <property type="component" value="Unassembled WGS sequence"/>
</dbReference>
<reference evidence="1" key="2">
    <citation type="submission" date="2023-01" db="EMBL/GenBank/DDBJ databases">
        <authorList>
            <person name="Sun Q."/>
            <person name="Evtushenko L."/>
        </authorList>
    </citation>
    <scope>NUCLEOTIDE SEQUENCE</scope>
    <source>
        <strain evidence="1">VKM B-2789</strain>
    </source>
</reference>
<protein>
    <submittedName>
        <fullName evidence="1">Uncharacterized protein</fullName>
    </submittedName>
</protein>
<dbReference type="AlphaFoldDB" id="A0A9W6JTV1"/>
<comment type="caution">
    <text evidence="1">The sequence shown here is derived from an EMBL/GenBank/DDBJ whole genome shotgun (WGS) entry which is preliminary data.</text>
</comment>